<gene>
    <name evidence="1" type="ORF">Ao3042_05375</name>
</gene>
<dbReference type="HOGENOM" id="CLU_2209475_0_0_1"/>
<sequence length="107" mass="12125">MTRVKNWRERAAWWLMVHSQAKAKWRGPNCHGIHGTIHTGARYHLSLIMRIMNVPVRGLVAPILPGSSIIPVGTLQSTVDVSKAIQDAHLSRQFRAQRLSIRGEERI</sequence>
<accession>I8TWB1</accession>
<dbReference type="AlphaFoldDB" id="I8TWB1"/>
<evidence type="ECO:0000313" key="2">
    <source>
        <dbReference type="Proteomes" id="UP000002812"/>
    </source>
</evidence>
<dbReference type="Proteomes" id="UP000002812">
    <property type="component" value="Unassembled WGS sequence"/>
</dbReference>
<comment type="caution">
    <text evidence="1">The sequence shown here is derived from an EMBL/GenBank/DDBJ whole genome shotgun (WGS) entry which is preliminary data.</text>
</comment>
<organism evidence="1 2">
    <name type="scientific">Aspergillus oryzae (strain 3.042)</name>
    <name type="common">Yellow koji mold</name>
    <dbReference type="NCBI Taxonomy" id="1160506"/>
    <lineage>
        <taxon>Eukaryota</taxon>
        <taxon>Fungi</taxon>
        <taxon>Dikarya</taxon>
        <taxon>Ascomycota</taxon>
        <taxon>Pezizomycotina</taxon>
        <taxon>Eurotiomycetes</taxon>
        <taxon>Eurotiomycetidae</taxon>
        <taxon>Eurotiales</taxon>
        <taxon>Aspergillaceae</taxon>
        <taxon>Aspergillus</taxon>
        <taxon>Aspergillus subgen. Circumdati</taxon>
    </lineage>
</organism>
<reference evidence="2" key="2">
    <citation type="submission" date="2012-06" db="EMBL/GenBank/DDBJ databases">
        <title>Comparative genomic analyses of Aspergillus oryzae 3.042 and A. oryzae RIB40 for soy-sauce fermentation.</title>
        <authorList>
            <person name="Zhao G."/>
            <person name="Hou L."/>
            <person name="Wang C."/>
            <person name="Cao X."/>
        </authorList>
    </citation>
    <scope>NUCLEOTIDE SEQUENCE [LARGE SCALE GENOMIC DNA]</scope>
    <source>
        <strain evidence="2">3.042</strain>
    </source>
</reference>
<name>I8TWB1_ASPO3</name>
<dbReference type="EMBL" id="AKHY01000138">
    <property type="protein sequence ID" value="EIT78473.1"/>
    <property type="molecule type" value="Genomic_DNA"/>
</dbReference>
<protein>
    <submittedName>
        <fullName evidence="1">Uncharacterized protein</fullName>
    </submittedName>
</protein>
<evidence type="ECO:0000313" key="1">
    <source>
        <dbReference type="EMBL" id="EIT78473.1"/>
    </source>
</evidence>
<reference evidence="1 2" key="1">
    <citation type="journal article" date="2012" name="Eukaryot. Cell">
        <title>Draft genome sequence of Aspergillus oryzae strain 3.042.</title>
        <authorList>
            <person name="Zhao G."/>
            <person name="Yao Y."/>
            <person name="Qi W."/>
            <person name="Wang C."/>
            <person name="Hou L."/>
            <person name="Zeng B."/>
            <person name="Cao X."/>
        </authorList>
    </citation>
    <scope>NUCLEOTIDE SEQUENCE [LARGE SCALE GENOMIC DNA]</scope>
    <source>
        <strain evidence="1 2">3.042</strain>
    </source>
</reference>
<proteinExistence type="predicted"/>